<comment type="similarity">
    <text evidence="6">Belongs to the HSP33 family.</text>
</comment>
<dbReference type="Pfam" id="PF01430">
    <property type="entry name" value="HSP33"/>
    <property type="match status" value="1"/>
</dbReference>
<dbReference type="Proteomes" id="UP000030528">
    <property type="component" value="Unassembled WGS sequence"/>
</dbReference>
<evidence type="ECO:0000256" key="5">
    <source>
        <dbReference type="ARBA" id="ARBA00023284"/>
    </source>
</evidence>
<dbReference type="RefSeq" id="WP_026801682.1">
    <property type="nucleotide sequence ID" value="NZ_AULI01000021.1"/>
</dbReference>
<dbReference type="GO" id="GO:0005737">
    <property type="term" value="C:cytoplasm"/>
    <property type="evidence" value="ECO:0007669"/>
    <property type="project" value="UniProtKB-SubCell"/>
</dbReference>
<evidence type="ECO:0000256" key="2">
    <source>
        <dbReference type="ARBA" id="ARBA00022833"/>
    </source>
</evidence>
<dbReference type="OrthoDB" id="9776534at2"/>
<organism evidence="7 8">
    <name type="scientific">Pontibacillus halophilus JSM 076056 = DSM 19796</name>
    <dbReference type="NCBI Taxonomy" id="1385510"/>
    <lineage>
        <taxon>Bacteria</taxon>
        <taxon>Bacillati</taxon>
        <taxon>Bacillota</taxon>
        <taxon>Bacilli</taxon>
        <taxon>Bacillales</taxon>
        <taxon>Bacillaceae</taxon>
        <taxon>Pontibacillus</taxon>
    </lineage>
</organism>
<dbReference type="NCBIfam" id="NF001033">
    <property type="entry name" value="PRK00114.1"/>
    <property type="match status" value="1"/>
</dbReference>
<comment type="function">
    <text evidence="6">Redox regulated molecular chaperone. Protects both thermally unfolding and oxidatively damaged proteins from irreversible aggregation. Plays an important role in the bacterial defense system toward oxidative stress.</text>
</comment>
<evidence type="ECO:0000256" key="1">
    <source>
        <dbReference type="ARBA" id="ARBA00022490"/>
    </source>
</evidence>
<dbReference type="SUPFAM" id="SSF118352">
    <property type="entry name" value="HSP33 redox switch-like"/>
    <property type="match status" value="1"/>
</dbReference>
<protein>
    <recommendedName>
        <fullName evidence="6">33 kDa chaperonin</fullName>
    </recommendedName>
    <alternativeName>
        <fullName evidence="6">Heat shock protein 33 homolog</fullName>
        <shortName evidence="6">HSP33</shortName>
    </alternativeName>
</protein>
<dbReference type="CDD" id="cd00498">
    <property type="entry name" value="Hsp33"/>
    <property type="match status" value="1"/>
</dbReference>
<keyword evidence="2 6" id="KW-0862">Zinc</keyword>
<dbReference type="InterPro" id="IPR016154">
    <property type="entry name" value="Heat_shock_Hsp33_C"/>
</dbReference>
<dbReference type="PANTHER" id="PTHR30111">
    <property type="entry name" value="33 KDA CHAPERONIN"/>
    <property type="match status" value="1"/>
</dbReference>
<evidence type="ECO:0000256" key="4">
    <source>
        <dbReference type="ARBA" id="ARBA00023186"/>
    </source>
</evidence>
<feature type="disulfide bond" description="Redox-active" evidence="6">
    <location>
        <begin position="270"/>
        <end position="273"/>
    </location>
</feature>
<dbReference type="SUPFAM" id="SSF64397">
    <property type="entry name" value="Hsp33 domain"/>
    <property type="match status" value="1"/>
</dbReference>
<evidence type="ECO:0000313" key="7">
    <source>
        <dbReference type="EMBL" id="KGX90062.1"/>
    </source>
</evidence>
<dbReference type="PANTHER" id="PTHR30111:SF1">
    <property type="entry name" value="33 KDA CHAPERONIN"/>
    <property type="match status" value="1"/>
</dbReference>
<comment type="caution">
    <text evidence="7">The sequence shown here is derived from an EMBL/GenBank/DDBJ whole genome shotgun (WGS) entry which is preliminary data.</text>
</comment>
<dbReference type="PIRSF" id="PIRSF005261">
    <property type="entry name" value="Heat_shock_Hsp33"/>
    <property type="match status" value="1"/>
</dbReference>
<dbReference type="EMBL" id="AVPE01000017">
    <property type="protein sequence ID" value="KGX90062.1"/>
    <property type="molecule type" value="Genomic_DNA"/>
</dbReference>
<reference evidence="7 8" key="1">
    <citation type="submission" date="2013-08" db="EMBL/GenBank/DDBJ databases">
        <authorList>
            <person name="Huang J."/>
            <person name="Wang G."/>
        </authorList>
    </citation>
    <scope>NUCLEOTIDE SEQUENCE [LARGE SCALE GENOMIC DNA]</scope>
    <source>
        <strain evidence="7 8">JSM 076056</strain>
    </source>
</reference>
<keyword evidence="1 6" id="KW-0963">Cytoplasm</keyword>
<evidence type="ECO:0000256" key="6">
    <source>
        <dbReference type="HAMAP-Rule" id="MF_00117"/>
    </source>
</evidence>
<dbReference type="Gene3D" id="3.90.1280.10">
    <property type="entry name" value="HSP33 redox switch-like"/>
    <property type="match status" value="1"/>
</dbReference>
<comment type="subcellular location">
    <subcellularLocation>
        <location evidence="6">Cytoplasm</location>
    </subcellularLocation>
</comment>
<feature type="disulfide bond" description="Redox-active" evidence="6">
    <location>
        <begin position="237"/>
        <end position="239"/>
    </location>
</feature>
<keyword evidence="4 6" id="KW-0143">Chaperone</keyword>
<accession>A0A0A5I2J4</accession>
<dbReference type="eggNOG" id="COG1281">
    <property type="taxonomic scope" value="Bacteria"/>
</dbReference>
<gene>
    <name evidence="6" type="primary">hslO</name>
    <name evidence="7" type="ORF">N781_08425</name>
</gene>
<dbReference type="GO" id="GO:0042026">
    <property type="term" value="P:protein refolding"/>
    <property type="evidence" value="ECO:0007669"/>
    <property type="project" value="TreeGrafter"/>
</dbReference>
<evidence type="ECO:0000256" key="3">
    <source>
        <dbReference type="ARBA" id="ARBA00023157"/>
    </source>
</evidence>
<evidence type="ECO:0000313" key="8">
    <source>
        <dbReference type="Proteomes" id="UP000030528"/>
    </source>
</evidence>
<name>A0A0A5I2J4_9BACI</name>
<dbReference type="HAMAP" id="MF_00117">
    <property type="entry name" value="HslO"/>
    <property type="match status" value="1"/>
</dbReference>
<dbReference type="Gene3D" id="3.55.30.10">
    <property type="entry name" value="Hsp33 domain"/>
    <property type="match status" value="1"/>
</dbReference>
<proteinExistence type="inferred from homology"/>
<sequence length="293" mass="31660">MNDYMIRGTAFNGTVRAYGIRSTNLVEEARRRHDTFATASAALGRTMTASAMIGSMNKGDDTITVKIEGGGPIGAIVADADAHGNVRGYVSNPHVDFDLNDKGKLDVARAVGTSGTLSIIKDLGLKDYFTGEVPIVSGEISEDFTYYFANSEQVPSAVGAGVLVNPDHTIKAAGGFIIQIMPGATDETIDFIEKQIQSLPQISRLIEEGNAPEDILTRIFGEGQLKLLGESEVNFKCRCSRERLEQAISGLGVDEVAAMIEEDHGAEATCHFCNEVYQFTEDELREIKDKMNG</sequence>
<keyword evidence="3 6" id="KW-1015">Disulfide bond</keyword>
<dbReference type="AlphaFoldDB" id="A0A0A5I2J4"/>
<keyword evidence="7" id="KW-0346">Stress response</keyword>
<keyword evidence="8" id="KW-1185">Reference proteome</keyword>
<comment type="PTM">
    <text evidence="6">Under oxidizing conditions two disulfide bonds are formed involving the reactive cysteines. Under reducing conditions zinc is bound to the reactive cysteines and the protein is inactive.</text>
</comment>
<dbReference type="GO" id="GO:0051082">
    <property type="term" value="F:unfolded protein binding"/>
    <property type="evidence" value="ECO:0007669"/>
    <property type="project" value="UniProtKB-UniRule"/>
</dbReference>
<dbReference type="STRING" id="1385510.GCA_000425205_03500"/>
<keyword evidence="5 6" id="KW-0676">Redox-active center</keyword>
<dbReference type="InterPro" id="IPR000397">
    <property type="entry name" value="Heat_shock_Hsp33"/>
</dbReference>
<dbReference type="GO" id="GO:0044183">
    <property type="term" value="F:protein folding chaperone"/>
    <property type="evidence" value="ECO:0007669"/>
    <property type="project" value="TreeGrafter"/>
</dbReference>
<dbReference type="InterPro" id="IPR016153">
    <property type="entry name" value="Heat_shock_Hsp33_N"/>
</dbReference>